<dbReference type="GO" id="GO:0003676">
    <property type="term" value="F:nucleic acid binding"/>
    <property type="evidence" value="ECO:0007669"/>
    <property type="project" value="InterPro"/>
</dbReference>
<evidence type="ECO:0000313" key="2">
    <source>
        <dbReference type="EMBL" id="KAL0000009.1"/>
    </source>
</evidence>
<dbReference type="PANTHER" id="PTHR47723">
    <property type="entry name" value="OS05G0353850 PROTEIN"/>
    <property type="match status" value="1"/>
</dbReference>
<proteinExistence type="predicted"/>
<dbReference type="InterPro" id="IPR053151">
    <property type="entry name" value="RNase_H-like"/>
</dbReference>
<dbReference type="InterPro" id="IPR002156">
    <property type="entry name" value="RNaseH_domain"/>
</dbReference>
<evidence type="ECO:0000313" key="3">
    <source>
        <dbReference type="Proteomes" id="UP001459277"/>
    </source>
</evidence>
<dbReference type="PANTHER" id="PTHR47723:SF20">
    <property type="entry name" value="RNASE H TYPE-1 DOMAIN-CONTAINING PROTEIN"/>
    <property type="match status" value="1"/>
</dbReference>
<dbReference type="AlphaFoldDB" id="A0AAW2CR93"/>
<protein>
    <recommendedName>
        <fullName evidence="1">RNase H type-1 domain-containing protein</fullName>
    </recommendedName>
</protein>
<reference evidence="2 3" key="1">
    <citation type="submission" date="2024-01" db="EMBL/GenBank/DDBJ databases">
        <title>A telomere-to-telomere, gap-free genome of sweet tea (Lithocarpus litseifolius).</title>
        <authorList>
            <person name="Zhou J."/>
        </authorList>
    </citation>
    <scope>NUCLEOTIDE SEQUENCE [LARGE SCALE GENOMIC DNA]</scope>
    <source>
        <strain evidence="2">Zhou-2022a</strain>
        <tissue evidence="2">Leaf</tissue>
    </source>
</reference>
<name>A0AAW2CR93_9ROSI</name>
<dbReference type="InterPro" id="IPR044730">
    <property type="entry name" value="RNase_H-like_dom_plant"/>
</dbReference>
<dbReference type="SUPFAM" id="SSF53098">
    <property type="entry name" value="Ribonuclease H-like"/>
    <property type="match status" value="1"/>
</dbReference>
<dbReference type="Proteomes" id="UP001459277">
    <property type="component" value="Unassembled WGS sequence"/>
</dbReference>
<dbReference type="Pfam" id="PF13456">
    <property type="entry name" value="RVT_3"/>
    <property type="match status" value="1"/>
</dbReference>
<dbReference type="EMBL" id="JAZDWU010000006">
    <property type="protein sequence ID" value="KAL0000009.1"/>
    <property type="molecule type" value="Genomic_DNA"/>
</dbReference>
<comment type="caution">
    <text evidence="2">The sequence shown here is derived from an EMBL/GenBank/DDBJ whole genome shotgun (WGS) entry which is preliminary data.</text>
</comment>
<sequence length="164" mass="18219">MNTDGSAIESTGIAGCGGVLRDEHGRWLKGFARKIGIANSFVAEMWGLRDGLLLCSSCNFRCVEIELDAKAIIDMLLNSNYVNILVSPILDDCRQLISNFSQVRIRHCYREANQCADKLARMGSSHNLDFAIFDNPPLDVLAVYEDDFNGVFVNRLCPESDLLV</sequence>
<dbReference type="CDD" id="cd06222">
    <property type="entry name" value="RNase_H_like"/>
    <property type="match status" value="1"/>
</dbReference>
<keyword evidence="3" id="KW-1185">Reference proteome</keyword>
<accession>A0AAW2CR93</accession>
<organism evidence="2 3">
    <name type="scientific">Lithocarpus litseifolius</name>
    <dbReference type="NCBI Taxonomy" id="425828"/>
    <lineage>
        <taxon>Eukaryota</taxon>
        <taxon>Viridiplantae</taxon>
        <taxon>Streptophyta</taxon>
        <taxon>Embryophyta</taxon>
        <taxon>Tracheophyta</taxon>
        <taxon>Spermatophyta</taxon>
        <taxon>Magnoliopsida</taxon>
        <taxon>eudicotyledons</taxon>
        <taxon>Gunneridae</taxon>
        <taxon>Pentapetalae</taxon>
        <taxon>rosids</taxon>
        <taxon>fabids</taxon>
        <taxon>Fagales</taxon>
        <taxon>Fagaceae</taxon>
        <taxon>Lithocarpus</taxon>
    </lineage>
</organism>
<gene>
    <name evidence="2" type="ORF">SO802_019611</name>
</gene>
<evidence type="ECO:0000259" key="1">
    <source>
        <dbReference type="Pfam" id="PF13456"/>
    </source>
</evidence>
<dbReference type="GO" id="GO:0004523">
    <property type="term" value="F:RNA-DNA hybrid ribonuclease activity"/>
    <property type="evidence" value="ECO:0007669"/>
    <property type="project" value="InterPro"/>
</dbReference>
<dbReference type="Gene3D" id="3.30.420.10">
    <property type="entry name" value="Ribonuclease H-like superfamily/Ribonuclease H"/>
    <property type="match status" value="1"/>
</dbReference>
<dbReference type="InterPro" id="IPR012337">
    <property type="entry name" value="RNaseH-like_sf"/>
</dbReference>
<feature type="domain" description="RNase H type-1" evidence="1">
    <location>
        <begin position="2"/>
        <end position="122"/>
    </location>
</feature>
<dbReference type="InterPro" id="IPR036397">
    <property type="entry name" value="RNaseH_sf"/>
</dbReference>